<feature type="transmembrane region" description="Helical" evidence="1">
    <location>
        <begin position="77"/>
        <end position="98"/>
    </location>
</feature>
<accession>A0A1H3QGC7</accession>
<organism evidence="2 3">
    <name type="scientific">Amycolatopsis xylanica</name>
    <dbReference type="NCBI Taxonomy" id="589385"/>
    <lineage>
        <taxon>Bacteria</taxon>
        <taxon>Bacillati</taxon>
        <taxon>Actinomycetota</taxon>
        <taxon>Actinomycetes</taxon>
        <taxon>Pseudonocardiales</taxon>
        <taxon>Pseudonocardiaceae</taxon>
        <taxon>Amycolatopsis</taxon>
    </lineage>
</organism>
<feature type="transmembrane region" description="Helical" evidence="1">
    <location>
        <begin position="46"/>
        <end position="65"/>
    </location>
</feature>
<feature type="transmembrane region" description="Helical" evidence="1">
    <location>
        <begin position="21"/>
        <end position="40"/>
    </location>
</feature>
<evidence type="ECO:0000313" key="3">
    <source>
        <dbReference type="Proteomes" id="UP000199515"/>
    </source>
</evidence>
<protein>
    <submittedName>
        <fullName evidence="2">Uncharacterized protein</fullName>
    </submittedName>
</protein>
<evidence type="ECO:0000256" key="1">
    <source>
        <dbReference type="SAM" id="Phobius"/>
    </source>
</evidence>
<reference evidence="2 3" key="1">
    <citation type="submission" date="2016-10" db="EMBL/GenBank/DDBJ databases">
        <authorList>
            <person name="de Groot N.N."/>
        </authorList>
    </citation>
    <scope>NUCLEOTIDE SEQUENCE [LARGE SCALE GENOMIC DNA]</scope>
    <source>
        <strain evidence="2 3">CPCC 202699</strain>
    </source>
</reference>
<dbReference type="AlphaFoldDB" id="A0A1H3QGC7"/>
<evidence type="ECO:0000313" key="2">
    <source>
        <dbReference type="EMBL" id="SDZ12065.1"/>
    </source>
</evidence>
<gene>
    <name evidence="2" type="ORF">SAMN05421504_109292</name>
</gene>
<keyword evidence="1" id="KW-0812">Transmembrane</keyword>
<keyword evidence="1" id="KW-1133">Transmembrane helix</keyword>
<proteinExistence type="predicted"/>
<dbReference type="Proteomes" id="UP000199515">
    <property type="component" value="Unassembled WGS sequence"/>
</dbReference>
<sequence length="101" mass="10588">MTYQPMQTTRENRVSAGTGSDVKTLIAALLLTYFCGVTLLVGYALIGGFGVVLGIAASIAGVVFWRKAHGKAFPRDIPVKSLIIFGAITVALTVLLFISAG</sequence>
<keyword evidence="3" id="KW-1185">Reference proteome</keyword>
<dbReference type="RefSeq" id="WP_245757638.1">
    <property type="nucleotide sequence ID" value="NZ_FNON01000009.1"/>
</dbReference>
<dbReference type="EMBL" id="FNON01000009">
    <property type="protein sequence ID" value="SDZ12065.1"/>
    <property type="molecule type" value="Genomic_DNA"/>
</dbReference>
<name>A0A1H3QGC7_9PSEU</name>
<keyword evidence="1" id="KW-0472">Membrane</keyword>